<feature type="compositionally biased region" description="Basic and acidic residues" evidence="1">
    <location>
        <begin position="583"/>
        <end position="598"/>
    </location>
</feature>
<feature type="compositionally biased region" description="Acidic residues" evidence="1">
    <location>
        <begin position="1158"/>
        <end position="1170"/>
    </location>
</feature>
<gene>
    <name evidence="3" type="ORF">CSUI_008327</name>
</gene>
<feature type="transmembrane region" description="Helical" evidence="2">
    <location>
        <begin position="2093"/>
        <end position="2117"/>
    </location>
</feature>
<feature type="region of interest" description="Disordered" evidence="1">
    <location>
        <begin position="726"/>
        <end position="775"/>
    </location>
</feature>
<feature type="compositionally biased region" description="Basic and acidic residues" evidence="1">
    <location>
        <begin position="367"/>
        <end position="389"/>
    </location>
</feature>
<reference evidence="3 4" key="1">
    <citation type="journal article" date="2017" name="Int. J. Parasitol.">
        <title>The genome of the protozoan parasite Cystoisospora suis and a reverse vaccinology approach to identify vaccine candidates.</title>
        <authorList>
            <person name="Palmieri N."/>
            <person name="Shrestha A."/>
            <person name="Ruttkowski B."/>
            <person name="Beck T."/>
            <person name="Vogl C."/>
            <person name="Tomley F."/>
            <person name="Blake D.P."/>
            <person name="Joachim A."/>
        </authorList>
    </citation>
    <scope>NUCLEOTIDE SEQUENCE [LARGE SCALE GENOMIC DNA]</scope>
    <source>
        <strain evidence="3 4">Wien I</strain>
    </source>
</reference>
<feature type="compositionally biased region" description="Basic and acidic residues" evidence="1">
    <location>
        <begin position="166"/>
        <end position="178"/>
    </location>
</feature>
<feature type="compositionally biased region" description="Basic and acidic residues" evidence="1">
    <location>
        <begin position="641"/>
        <end position="656"/>
    </location>
</feature>
<feature type="region of interest" description="Disordered" evidence="1">
    <location>
        <begin position="1808"/>
        <end position="1926"/>
    </location>
</feature>
<feature type="region of interest" description="Disordered" evidence="1">
    <location>
        <begin position="2234"/>
        <end position="2294"/>
    </location>
</feature>
<feature type="region of interest" description="Disordered" evidence="1">
    <location>
        <begin position="2316"/>
        <end position="2417"/>
    </location>
</feature>
<dbReference type="Proteomes" id="UP000221165">
    <property type="component" value="Unassembled WGS sequence"/>
</dbReference>
<feature type="region of interest" description="Disordered" evidence="1">
    <location>
        <begin position="1269"/>
        <end position="1289"/>
    </location>
</feature>
<feature type="compositionally biased region" description="Low complexity" evidence="1">
    <location>
        <begin position="1909"/>
        <end position="1926"/>
    </location>
</feature>
<feature type="region of interest" description="Disordered" evidence="1">
    <location>
        <begin position="1244"/>
        <end position="1263"/>
    </location>
</feature>
<feature type="compositionally biased region" description="Polar residues" evidence="1">
    <location>
        <begin position="91"/>
        <end position="101"/>
    </location>
</feature>
<feature type="compositionally biased region" description="Basic residues" evidence="1">
    <location>
        <begin position="1636"/>
        <end position="1646"/>
    </location>
</feature>
<feature type="compositionally biased region" description="Acidic residues" evidence="1">
    <location>
        <begin position="2363"/>
        <end position="2375"/>
    </location>
</feature>
<feature type="compositionally biased region" description="Polar residues" evidence="1">
    <location>
        <begin position="2181"/>
        <end position="2192"/>
    </location>
</feature>
<feature type="compositionally biased region" description="Basic and acidic residues" evidence="1">
    <location>
        <begin position="1616"/>
        <end position="1635"/>
    </location>
</feature>
<protein>
    <submittedName>
        <fullName evidence="3">Transmembrane protein</fullName>
    </submittedName>
</protein>
<feature type="region of interest" description="Disordered" evidence="1">
    <location>
        <begin position="828"/>
        <end position="858"/>
    </location>
</feature>
<feature type="compositionally biased region" description="Basic and acidic residues" evidence="1">
    <location>
        <begin position="2147"/>
        <end position="2160"/>
    </location>
</feature>
<evidence type="ECO:0000256" key="2">
    <source>
        <dbReference type="SAM" id="Phobius"/>
    </source>
</evidence>
<feature type="region of interest" description="Disordered" evidence="1">
    <location>
        <begin position="1578"/>
        <end position="1672"/>
    </location>
</feature>
<feature type="region of interest" description="Disordered" evidence="1">
    <location>
        <begin position="1152"/>
        <end position="1225"/>
    </location>
</feature>
<keyword evidence="2 3" id="KW-0812">Transmembrane</keyword>
<feature type="compositionally biased region" description="Acidic residues" evidence="1">
    <location>
        <begin position="1522"/>
        <end position="1531"/>
    </location>
</feature>
<feature type="compositionally biased region" description="Low complexity" evidence="1">
    <location>
        <begin position="2376"/>
        <end position="2396"/>
    </location>
</feature>
<dbReference type="EMBL" id="MIGC01004630">
    <property type="protein sequence ID" value="PHJ17846.1"/>
    <property type="molecule type" value="Genomic_DNA"/>
</dbReference>
<feature type="compositionally biased region" description="Low complexity" evidence="1">
    <location>
        <begin position="1500"/>
        <end position="1510"/>
    </location>
</feature>
<accession>A0A2C6KN77</accession>
<feature type="compositionally biased region" description="Polar residues" evidence="1">
    <location>
        <begin position="599"/>
        <end position="610"/>
    </location>
</feature>
<feature type="region of interest" description="Disordered" evidence="1">
    <location>
        <begin position="1114"/>
        <end position="1133"/>
    </location>
</feature>
<feature type="compositionally biased region" description="Basic and acidic residues" evidence="1">
    <location>
        <begin position="524"/>
        <end position="535"/>
    </location>
</feature>
<dbReference type="VEuPathDB" id="ToxoDB:CSUI_008327"/>
<feature type="compositionally biased region" description="Basic and acidic residues" evidence="1">
    <location>
        <begin position="1275"/>
        <end position="1289"/>
    </location>
</feature>
<comment type="caution">
    <text evidence="3">The sequence shown here is derived from an EMBL/GenBank/DDBJ whole genome shotgun (WGS) entry which is preliminary data.</text>
</comment>
<keyword evidence="4" id="KW-1185">Reference proteome</keyword>
<feature type="region of interest" description="Disordered" evidence="1">
    <location>
        <begin position="264"/>
        <end position="389"/>
    </location>
</feature>
<evidence type="ECO:0000313" key="3">
    <source>
        <dbReference type="EMBL" id="PHJ17846.1"/>
    </source>
</evidence>
<dbReference type="OrthoDB" id="333760at2759"/>
<feature type="compositionally biased region" description="Low complexity" evidence="1">
    <location>
        <begin position="1656"/>
        <end position="1669"/>
    </location>
</feature>
<feature type="region of interest" description="Disordered" evidence="1">
    <location>
        <begin position="480"/>
        <end position="695"/>
    </location>
</feature>
<feature type="compositionally biased region" description="Basic and acidic residues" evidence="1">
    <location>
        <begin position="209"/>
        <end position="220"/>
    </location>
</feature>
<evidence type="ECO:0000256" key="1">
    <source>
        <dbReference type="SAM" id="MobiDB-lite"/>
    </source>
</evidence>
<sequence length="2508" mass="274793">MVFRWETMAGDGRRKTRVPGGNGFLTVQWRDTCRDGRMLDFKPGKAVSMFKCVNACPTTSLRWGWFLVFVSLVFSQTAVLVASSAPKEGDTVSSPEGSGSEVNRLPIGSSDPAREDRPVSGLTGPGIADAVTSAATARVDAPRSESRPSDPFAQVSSQWRNWGSEDDQRSGEPLKENVFRPSVLRPSPSPSQQDDDAVGAKVSSEGLPEEDRSEHGLLEEARIPSLTRILQEDEDLRKDTPFYPNENHFGLRPRNPLSFVVPIREGRQSAPPGDSSRYGWDGSIREASDGGEEEGEEEGHMSNNMDEVPEAPARPGSTIFSETPTWIAPSLKTENTTFPSHEFRSTADEKELSASRLPGQQEDADPEFSRGRETGRQGDSGSLKEIDFAHSDGELQQWSASLTNSTLIARKRAASGESNGSLGTAGVPDGSSPLGDHPPTGPTPSLPGMRTSTAAESGRFVKRASVSVDDSLQRLRDFRHKFRSEGGGLAGLSPFSRFRRPYPPSPVGLESSVDSRDTSGSPPDTREGSSTEKKTTSPQMKNEVSRFVYPDPVDRSWGTNSHIWSTGGDNPTGGDAAAGASERVGEGRRYADGGDTWRDTSSQYDRSPSNRYEDASDSKGGNTYKSRKGPSNFTWYPPRSAYRDRSANSPEYRKTSENGSYGGKQLRRGSDVLRKQTPSLYHGKESSLSSSSSGLPKFLTASTFYPPADWDHPRVSKSALINSLGLENPLSSSRRRRHQKGDNSTKGLARTGGHGVPTPSSRRSSNLHHDDRWKSEGEKVAFERSSWNSVPAHMLQLATTPGSTYVDGGLRVSVPGDHESRYMRARDNKADFHRGDRDASSAGGGPQSDHGVSGGGEVPHRLLKNLSLERFLRVTRGGLERLFSPVVRARLCRELLHQPGYVEMFTILVLLHVRWPAYTGQPGGTRVFIEDLKSKTVPTKVLGETSLRMLKQCPIHRMCRQGLASLSERLNTPQDMEALRNLHFEQSPDFFRYSMNYIGSGTHIVHTARSLFEALAVVWEIFSTAILREHLFGMNTLELYRLQRSDPLFWPTLAERLLDVWQRERSTSISVLWTYMNLASLVDTGPTTRVQNGVIILLLEGVWERTFPSTTLFSEHTTHNSQPSTVTYPIISTDPMRSSPFSAVKLRKHGRRLHSVDSEEEKEDDVEFDERDDHVDDRPSSSSFFGEAFTFPSFPSFPKREEKGGLSETLLGDSDRSEPNTSLRASSLVSQAAASFFQNAASPSASFSLSPPPAPSSISSSSDFPLSPLPVSYAEENRKSPPSDMYKNVDDRSMSYATLRRLQDRVERAIHRRLELVVSRLGLPLDASSMLSRNDVNNGWGWPCIKHIPGGPKKGGPMPPKSFRCVSPLTCDDSASNDESPDPTRLGLELLFSATMLGTCPRGWQGTHRSLSHFRIPDVQVTGFFVEGGIRGPLSASPRPPGRSQNRGRRRLDAFDDAAADDRGGEVGIGHMNSYTRFGVGSSSMSSTEGRVREGGGTVPGTTTSGMTESSSKRPHPHNGEEEGEEEDDHEQEEKVQVAGIFGNEVTQAVLEQLKRDVPPGGILVQVSLVDVGAWDQRKKEQGSNEGEGGEQRFHHNTGILSLPTECGRGSGCRPTYERLKEERDRRSDCREGRSSHCHPHPKRISRNGSSERESYTSSSVHTNSTTSSPMPLTYVPVTLAMRMLQLDLKSDPALEKVRGRASPLIMDTVDLDSAEMFDRDKNPRQDHDVHIYISMPLAEFLEKGGKQGMKDELFATISRHPKRWIAAASRTISYDRLRIQGVGKWTEEEEGVFFGKNDQETIDLLDSFGSGHGEDDDETEVVTTGEGVSLRRRRRLSSQDLPNEESSSSSPGGPPSSSVSSDQPPTPPPFKLGEILHSSTKPLPPPTSSLHKRRMDRSSTPAPPNPSSPNVTASTSSGPTTTTTRSLLFPTFKKNFDFWPPVSRPHDSRGRGKKAKVDGVVLVKSKAFGTVFPRKDEELASHIIKRRRRNEDQVYGNDTVLGLGVRYGHILVHIAIEGLACKLADRNKSGLEEDVLLAMTAHEAMLRLTRRLRSQDDIRVIHVHDDEIDFEFATKTSFDATEHLEADDDFPIWLVAVVNVCIAILFIFIIIGLTCARRRKKAPYWLLCICGATPPWRNSRTSTDVVGRRKEPPQEKPENPRPQVGRWPGEGDQSDHESEVSTYTPGLTQAQDGEIPSEGIETALGAFGPMYDLHDPTSKNMPPSIMMTTLTNRRKGDSQGDEGAEENEGHNETSPHPGGETACLPGVSPVSCEGGGNGRRCSSSHQAPPSSVCGGAGPSALLLRNNEAGNSVSRLESVRIHTRSPCTASPSVTWARPMKRSMTLPSLVYRERDGRRRRGQQVDDDDEDEEDDGESSSLPHSSGSSGSQSDGSSESRAAVGSDASHRSGQKAGGGVVGGLMRLGLRRSFSQPFRTLSIASSTDSSSVPDSAAAFNAALNRRKRAGSFLSGGGNRWRSVNGGALLSSSRSFRDRRDDDSDESSTGSFCL</sequence>
<feature type="region of interest" description="Disordered" evidence="1">
    <location>
        <begin position="413"/>
        <end position="466"/>
    </location>
</feature>
<keyword evidence="2" id="KW-1133">Transmembrane helix</keyword>
<feature type="region of interest" description="Disordered" evidence="1">
    <location>
        <begin position="2486"/>
        <end position="2508"/>
    </location>
</feature>
<feature type="compositionally biased region" description="Basic and acidic residues" evidence="1">
    <location>
        <begin position="828"/>
        <end position="839"/>
    </location>
</feature>
<feature type="compositionally biased region" description="Polar residues" evidence="1">
    <location>
        <begin position="2281"/>
        <end position="2290"/>
    </location>
</feature>
<feature type="region of interest" description="Disordered" evidence="1">
    <location>
        <begin position="84"/>
        <end position="220"/>
    </location>
</feature>
<dbReference type="RefSeq" id="XP_067919560.1">
    <property type="nucleotide sequence ID" value="XM_068068461.1"/>
</dbReference>
<feature type="region of interest" description="Disordered" evidence="1">
    <location>
        <begin position="1429"/>
        <end position="1535"/>
    </location>
</feature>
<feature type="region of interest" description="Disordered" evidence="1">
    <location>
        <begin position="2140"/>
        <end position="2196"/>
    </location>
</feature>
<feature type="compositionally biased region" description="Basic and acidic residues" evidence="1">
    <location>
        <begin position="341"/>
        <end position="353"/>
    </location>
</feature>
<organism evidence="3 4">
    <name type="scientific">Cystoisospora suis</name>
    <dbReference type="NCBI Taxonomy" id="483139"/>
    <lineage>
        <taxon>Eukaryota</taxon>
        <taxon>Sar</taxon>
        <taxon>Alveolata</taxon>
        <taxon>Apicomplexa</taxon>
        <taxon>Conoidasida</taxon>
        <taxon>Coccidia</taxon>
        <taxon>Eucoccidiorida</taxon>
        <taxon>Eimeriorina</taxon>
        <taxon>Sarcocystidae</taxon>
        <taxon>Cystoisospora</taxon>
    </lineage>
</organism>
<proteinExistence type="predicted"/>
<name>A0A2C6KN77_9APIC</name>
<feature type="compositionally biased region" description="Polar residues" evidence="1">
    <location>
        <begin position="619"/>
        <end position="634"/>
    </location>
</feature>
<feature type="compositionally biased region" description="Polar residues" evidence="1">
    <location>
        <begin position="1114"/>
        <end position="1127"/>
    </location>
</feature>
<keyword evidence="2" id="KW-0472">Membrane</keyword>
<feature type="compositionally biased region" description="Gly residues" evidence="1">
    <location>
        <begin position="842"/>
        <end position="857"/>
    </location>
</feature>
<feature type="compositionally biased region" description="Polar residues" evidence="1">
    <location>
        <begin position="557"/>
        <end position="569"/>
    </location>
</feature>
<dbReference type="GeneID" id="94431672"/>
<feature type="compositionally biased region" description="Low complexity" evidence="1">
    <location>
        <begin position="1839"/>
        <end position="1864"/>
    </location>
</feature>
<evidence type="ECO:0000313" key="4">
    <source>
        <dbReference type="Proteomes" id="UP000221165"/>
    </source>
</evidence>
<feature type="compositionally biased region" description="Polar residues" evidence="1">
    <location>
        <begin position="1473"/>
        <end position="1485"/>
    </location>
</feature>